<keyword evidence="2" id="KW-1185">Reference proteome</keyword>
<reference evidence="1" key="2">
    <citation type="submission" date="2022-06" db="UniProtKB">
        <authorList>
            <consortium name="EnsemblMetazoa"/>
        </authorList>
    </citation>
    <scope>IDENTIFICATION</scope>
    <source>
        <strain evidence="1">PS312</strain>
    </source>
</reference>
<accession>A0A8R1UT34</accession>
<organism evidence="1 2">
    <name type="scientific">Pristionchus pacificus</name>
    <name type="common">Parasitic nematode worm</name>
    <dbReference type="NCBI Taxonomy" id="54126"/>
    <lineage>
        <taxon>Eukaryota</taxon>
        <taxon>Metazoa</taxon>
        <taxon>Ecdysozoa</taxon>
        <taxon>Nematoda</taxon>
        <taxon>Chromadorea</taxon>
        <taxon>Rhabditida</taxon>
        <taxon>Rhabditina</taxon>
        <taxon>Diplogasteromorpha</taxon>
        <taxon>Diplogasteroidea</taxon>
        <taxon>Neodiplogasteridae</taxon>
        <taxon>Pristionchus</taxon>
    </lineage>
</organism>
<dbReference type="EnsemblMetazoa" id="PPA36428.1">
    <property type="protein sequence ID" value="PPA36428.1"/>
    <property type="gene ID" value="WBGene00274797"/>
</dbReference>
<evidence type="ECO:0000313" key="2">
    <source>
        <dbReference type="Proteomes" id="UP000005239"/>
    </source>
</evidence>
<reference evidence="2" key="1">
    <citation type="journal article" date="2008" name="Nat. Genet.">
        <title>The Pristionchus pacificus genome provides a unique perspective on nematode lifestyle and parasitism.</title>
        <authorList>
            <person name="Dieterich C."/>
            <person name="Clifton S.W."/>
            <person name="Schuster L.N."/>
            <person name="Chinwalla A."/>
            <person name="Delehaunty K."/>
            <person name="Dinkelacker I."/>
            <person name="Fulton L."/>
            <person name="Fulton R."/>
            <person name="Godfrey J."/>
            <person name="Minx P."/>
            <person name="Mitreva M."/>
            <person name="Roeseler W."/>
            <person name="Tian H."/>
            <person name="Witte H."/>
            <person name="Yang S.P."/>
            <person name="Wilson R.K."/>
            <person name="Sommer R.J."/>
        </authorList>
    </citation>
    <scope>NUCLEOTIDE SEQUENCE [LARGE SCALE GENOMIC DNA]</scope>
    <source>
        <strain evidence="2">PS312</strain>
    </source>
</reference>
<dbReference type="Proteomes" id="UP000005239">
    <property type="component" value="Unassembled WGS sequence"/>
</dbReference>
<name>A0A2A6CV42_PRIPA</name>
<proteinExistence type="predicted"/>
<dbReference type="AlphaFoldDB" id="A0A2A6CV42"/>
<gene>
    <name evidence="1" type="primary">WBGene00274797</name>
</gene>
<sequence length="84" mass="9807">RVKRLRLDETTIDWIDDISNALGDEIVEKHLSNRSFDDELRSVYDSVSSLGAELWTRYRFSWHIRKQFGDMANHGEGANTSYKS</sequence>
<protein>
    <submittedName>
        <fullName evidence="1">Uncharacterized protein</fullName>
    </submittedName>
</protein>
<accession>A0A2A6CV42</accession>
<evidence type="ECO:0000313" key="1">
    <source>
        <dbReference type="EnsemblMetazoa" id="PPA36428.1"/>
    </source>
</evidence>